<protein>
    <submittedName>
        <fullName evidence="1">Uncharacterized protein</fullName>
    </submittedName>
</protein>
<dbReference type="EnsemblPlants" id="MELO3C035631.2.1">
    <property type="protein sequence ID" value="MELO3C035631.2.1"/>
    <property type="gene ID" value="MELO3C035631.2"/>
</dbReference>
<organism evidence="1">
    <name type="scientific">Cucumis melo</name>
    <name type="common">Muskmelon</name>
    <dbReference type="NCBI Taxonomy" id="3656"/>
    <lineage>
        <taxon>Eukaryota</taxon>
        <taxon>Viridiplantae</taxon>
        <taxon>Streptophyta</taxon>
        <taxon>Embryophyta</taxon>
        <taxon>Tracheophyta</taxon>
        <taxon>Spermatophyta</taxon>
        <taxon>Magnoliopsida</taxon>
        <taxon>eudicotyledons</taxon>
        <taxon>Gunneridae</taxon>
        <taxon>Pentapetalae</taxon>
        <taxon>rosids</taxon>
        <taxon>fabids</taxon>
        <taxon>Cucurbitales</taxon>
        <taxon>Cucurbitaceae</taxon>
        <taxon>Benincaseae</taxon>
        <taxon>Cucumis</taxon>
    </lineage>
</organism>
<dbReference type="AlphaFoldDB" id="A0A9I9EM21"/>
<reference evidence="1" key="1">
    <citation type="submission" date="2023-03" db="UniProtKB">
        <authorList>
            <consortium name="EnsemblPlants"/>
        </authorList>
    </citation>
    <scope>IDENTIFICATION</scope>
</reference>
<name>A0A9I9EM21_CUCME</name>
<accession>A0A9I9EM21</accession>
<sequence>MAFIAEVNTTLTKSKIAPMNSVTKDPVAVENVGVILIQVKLISVVLQHNPEFLHQLSYHESRFRLGNHLQRRSLPPRAQLWRQREAKRKLEYLETEGLHIQTMTEQLKLLLQQLFGLCVGEALLGCPWRKRMREI</sequence>
<dbReference type="Gramene" id="MELO3C035631.2.1">
    <property type="protein sequence ID" value="MELO3C035631.2.1"/>
    <property type="gene ID" value="MELO3C035631.2"/>
</dbReference>
<evidence type="ECO:0000313" key="1">
    <source>
        <dbReference type="EnsemblPlants" id="MELO3C035631.2.1"/>
    </source>
</evidence>
<proteinExistence type="predicted"/>